<organism evidence="4 5">
    <name type="scientific">Candidatus Methylacidithermus pantelleriae</name>
    <dbReference type="NCBI Taxonomy" id="2744239"/>
    <lineage>
        <taxon>Bacteria</taxon>
        <taxon>Pseudomonadati</taxon>
        <taxon>Verrucomicrobiota</taxon>
        <taxon>Methylacidiphilae</taxon>
        <taxon>Methylacidiphilales</taxon>
        <taxon>Methylacidiphilaceae</taxon>
        <taxon>Candidatus Methylacidithermus</taxon>
    </lineage>
</organism>
<name>A0A8J2BKC2_9BACT</name>
<dbReference type="PANTHER" id="PTHR30469">
    <property type="entry name" value="MULTIDRUG RESISTANCE PROTEIN MDTA"/>
    <property type="match status" value="1"/>
</dbReference>
<dbReference type="GO" id="GO:1990281">
    <property type="term" value="C:efflux pump complex"/>
    <property type="evidence" value="ECO:0007669"/>
    <property type="project" value="TreeGrafter"/>
</dbReference>
<dbReference type="GO" id="GO:0015562">
    <property type="term" value="F:efflux transmembrane transporter activity"/>
    <property type="evidence" value="ECO:0007669"/>
    <property type="project" value="TreeGrafter"/>
</dbReference>
<dbReference type="Proteomes" id="UP000663859">
    <property type="component" value="Unassembled WGS sequence"/>
</dbReference>
<comment type="similarity">
    <text evidence="1">Belongs to the membrane fusion protein (MFP) (TC 8.A.1) family.</text>
</comment>
<dbReference type="PANTHER" id="PTHR30469:SF33">
    <property type="entry name" value="SLR1207 PROTEIN"/>
    <property type="match status" value="1"/>
</dbReference>
<dbReference type="EMBL" id="CAJNOB010000001">
    <property type="protein sequence ID" value="CAF0689535.1"/>
    <property type="molecule type" value="Genomic_DNA"/>
</dbReference>
<dbReference type="RefSeq" id="WP_174581710.1">
    <property type="nucleotide sequence ID" value="NZ_CAJNOB010000001.1"/>
</dbReference>
<proteinExistence type="inferred from homology"/>
<keyword evidence="2" id="KW-0812">Transmembrane</keyword>
<dbReference type="NCBIfam" id="TIGR01730">
    <property type="entry name" value="RND_mfp"/>
    <property type="match status" value="1"/>
</dbReference>
<keyword evidence="5" id="KW-1185">Reference proteome</keyword>
<protein>
    <submittedName>
        <fullName evidence="4">RND family efflux transporter, MFP subunit</fullName>
    </submittedName>
</protein>
<dbReference type="Pfam" id="PF25954">
    <property type="entry name" value="Beta-barrel_RND_2"/>
    <property type="match status" value="1"/>
</dbReference>
<dbReference type="Gene3D" id="2.40.420.20">
    <property type="match status" value="1"/>
</dbReference>
<evidence type="ECO:0000259" key="3">
    <source>
        <dbReference type="Pfam" id="PF25954"/>
    </source>
</evidence>
<dbReference type="AlphaFoldDB" id="A0A8J2BKC2"/>
<evidence type="ECO:0000313" key="4">
    <source>
        <dbReference type="EMBL" id="CAF0689535.1"/>
    </source>
</evidence>
<feature type="domain" description="CusB-like beta-barrel" evidence="3">
    <location>
        <begin position="259"/>
        <end position="329"/>
    </location>
</feature>
<evidence type="ECO:0000313" key="5">
    <source>
        <dbReference type="Proteomes" id="UP000663859"/>
    </source>
</evidence>
<gene>
    <name evidence="4" type="ORF">MPNT_10254</name>
</gene>
<comment type="caution">
    <text evidence="4">The sequence shown here is derived from an EMBL/GenBank/DDBJ whole genome shotgun (WGS) entry which is preliminary data.</text>
</comment>
<dbReference type="Gene3D" id="2.40.30.170">
    <property type="match status" value="1"/>
</dbReference>
<reference evidence="4" key="1">
    <citation type="submission" date="2021-02" db="EMBL/GenBank/DDBJ databases">
        <authorList>
            <person name="Cremers G."/>
            <person name="Picone N."/>
        </authorList>
    </citation>
    <scope>NUCLEOTIDE SEQUENCE</scope>
    <source>
        <strain evidence="4">PQ17</strain>
    </source>
</reference>
<evidence type="ECO:0000256" key="2">
    <source>
        <dbReference type="SAM" id="Phobius"/>
    </source>
</evidence>
<dbReference type="InterPro" id="IPR006143">
    <property type="entry name" value="RND_pump_MFP"/>
</dbReference>
<feature type="transmembrane region" description="Helical" evidence="2">
    <location>
        <begin position="36"/>
        <end position="56"/>
    </location>
</feature>
<evidence type="ECO:0000256" key="1">
    <source>
        <dbReference type="ARBA" id="ARBA00009477"/>
    </source>
</evidence>
<dbReference type="InterPro" id="IPR058792">
    <property type="entry name" value="Beta-barrel_RND_2"/>
</dbReference>
<sequence length="416" mass="46045">MELTRVGSFFRDALERVPWPRVRAWVGELVSRPRAAWVWGGVLGLLVVGGLISYWMRPVAEVYRVKRGTAIAAVYGTVKVDWLWSISLRAQNTGTVQLAPGIYAGQSAIGIRVKKDQLLATIVDDATLQELRRIRIELEAAENRARLGPPSAEALRNAETNLASLLKLSELNNVPSVQLEQARNEVKRLAEAVANERIELERGVATWRDALRGVQERLKKTEIRSPIDGVLTAINKGEGEVVVTNEALFTVAVNKTVINGEVNEEDVGDIVPGRKAKVRLYAFGDREFEATVDSVAPSGNPDTQRYSVFLHLDNPPPNLMAGMTGEMNILIAKHDHALIIPSRALMGNRVFVVRHGRVEPREVRKGFHSLEKTEIVSGLADDELVVVSDQDLLRPGMLVRPIEVNAHTQAHETSER</sequence>
<dbReference type="Gene3D" id="1.10.287.470">
    <property type="entry name" value="Helix hairpin bin"/>
    <property type="match status" value="1"/>
</dbReference>
<keyword evidence="2" id="KW-1133">Transmembrane helix</keyword>
<dbReference type="SUPFAM" id="SSF111369">
    <property type="entry name" value="HlyD-like secretion proteins"/>
    <property type="match status" value="1"/>
</dbReference>
<dbReference type="Gene3D" id="2.40.50.100">
    <property type="match status" value="1"/>
</dbReference>
<keyword evidence="2" id="KW-0472">Membrane</keyword>
<accession>A0A8J2BKC2</accession>